<dbReference type="InterPro" id="IPR044666">
    <property type="entry name" value="Cyclophilin_A-like"/>
</dbReference>
<evidence type="ECO:0000256" key="1">
    <source>
        <dbReference type="ARBA" id="ARBA00002388"/>
    </source>
</evidence>
<name>A0ABX1PI29_9CYAN</name>
<evidence type="ECO:0000256" key="2">
    <source>
        <dbReference type="ARBA" id="ARBA00023110"/>
    </source>
</evidence>
<dbReference type="PROSITE" id="PS50072">
    <property type="entry name" value="CSA_PPIASE_2"/>
    <property type="match status" value="1"/>
</dbReference>
<reference evidence="6 7" key="1">
    <citation type="submission" date="2018-06" db="EMBL/GenBank/DDBJ databases">
        <title>Comparative genomics of Brasilonema spp. strains.</title>
        <authorList>
            <person name="Alvarenga D.O."/>
            <person name="Fiore M.F."/>
            <person name="Varani A.M."/>
        </authorList>
    </citation>
    <scope>NUCLEOTIDE SEQUENCE [LARGE SCALE GENOMIC DNA]</scope>
    <source>
        <strain evidence="6 7">SPC951</strain>
    </source>
</reference>
<dbReference type="CDD" id="cd00317">
    <property type="entry name" value="cyclophilin"/>
    <property type="match status" value="1"/>
</dbReference>
<dbReference type="GO" id="GO:0016853">
    <property type="term" value="F:isomerase activity"/>
    <property type="evidence" value="ECO:0007669"/>
    <property type="project" value="UniProtKB-KW"/>
</dbReference>
<comment type="catalytic activity">
    <reaction evidence="4">
        <text>[protein]-peptidylproline (omega=180) = [protein]-peptidylproline (omega=0)</text>
        <dbReference type="Rhea" id="RHEA:16237"/>
        <dbReference type="Rhea" id="RHEA-COMP:10747"/>
        <dbReference type="Rhea" id="RHEA-COMP:10748"/>
        <dbReference type="ChEBI" id="CHEBI:83833"/>
        <dbReference type="ChEBI" id="CHEBI:83834"/>
        <dbReference type="EC" id="5.2.1.8"/>
    </reaction>
</comment>
<evidence type="ECO:0000313" key="6">
    <source>
        <dbReference type="EMBL" id="NMG23057.1"/>
    </source>
</evidence>
<dbReference type="PANTHER" id="PTHR45625">
    <property type="entry name" value="PEPTIDYL-PROLYL CIS-TRANS ISOMERASE-RELATED"/>
    <property type="match status" value="1"/>
</dbReference>
<keyword evidence="3 4" id="KW-0413">Isomerase</keyword>
<dbReference type="InterPro" id="IPR029000">
    <property type="entry name" value="Cyclophilin-like_dom_sf"/>
</dbReference>
<accession>A0ABX1PI29</accession>
<comment type="caution">
    <text evidence="6">The sequence shown here is derived from an EMBL/GenBank/DDBJ whole genome shotgun (WGS) entry which is preliminary data.</text>
</comment>
<gene>
    <name evidence="6" type="ORF">DP116_28060</name>
</gene>
<dbReference type="EC" id="5.2.1.8" evidence="4"/>
<keyword evidence="7" id="KW-1185">Reference proteome</keyword>
<keyword evidence="2 4" id="KW-0697">Rotamase</keyword>
<dbReference type="RefSeq" id="WP_169158221.1">
    <property type="nucleotide sequence ID" value="NZ_CAWPJE010000443.1"/>
</dbReference>
<dbReference type="Pfam" id="PF00160">
    <property type="entry name" value="Pro_isomerase"/>
    <property type="match status" value="1"/>
</dbReference>
<proteinExistence type="inferred from homology"/>
<organism evidence="6 7">
    <name type="scientific">Brasilonema bromeliae SPC951</name>
    <dbReference type="NCBI Taxonomy" id="385972"/>
    <lineage>
        <taxon>Bacteria</taxon>
        <taxon>Bacillati</taxon>
        <taxon>Cyanobacteriota</taxon>
        <taxon>Cyanophyceae</taxon>
        <taxon>Nostocales</taxon>
        <taxon>Scytonemataceae</taxon>
        <taxon>Brasilonema</taxon>
        <taxon>Bromeliae group (in: Brasilonema)</taxon>
    </lineage>
</organism>
<dbReference type="SUPFAM" id="SSF50891">
    <property type="entry name" value="Cyclophilin-like"/>
    <property type="match status" value="1"/>
</dbReference>
<sequence>MSYRTPDVSQEEQTIRAAEAKADDLPRVSLSTNKGDMVLELYENEAPNTVANFVSLVEKGFYNGKIFHRVLEDFMAQGGCPEGSGRGGPGYAIPCECYLPNARKHFAATLSMAHAGRDTGGSQFFITFGQTSHLDGKHTVFGRVIQGEEVLGKLQRVDPSRPVPGVTPDKIVTAKVLRKRDHEYQPKTLPSRR</sequence>
<protein>
    <recommendedName>
        <fullName evidence="4">Peptidyl-prolyl cis-trans isomerase</fullName>
        <shortName evidence="4">PPIase</shortName>
        <ecNumber evidence="4">5.2.1.8</ecNumber>
    </recommendedName>
</protein>
<evidence type="ECO:0000313" key="7">
    <source>
        <dbReference type="Proteomes" id="UP000718564"/>
    </source>
</evidence>
<dbReference type="InterPro" id="IPR002130">
    <property type="entry name" value="Cyclophilin-type_PPIase_dom"/>
</dbReference>
<evidence type="ECO:0000259" key="5">
    <source>
        <dbReference type="PROSITE" id="PS50072"/>
    </source>
</evidence>
<dbReference type="EMBL" id="QMEB01000401">
    <property type="protein sequence ID" value="NMG23057.1"/>
    <property type="molecule type" value="Genomic_DNA"/>
</dbReference>
<comment type="function">
    <text evidence="1 4">PPIases accelerate the folding of proteins. It catalyzes the cis-trans isomerization of proline imidic peptide bonds in oligopeptides.</text>
</comment>
<feature type="domain" description="PPIase cyclophilin-type" evidence="5">
    <location>
        <begin position="35"/>
        <end position="178"/>
    </location>
</feature>
<comment type="similarity">
    <text evidence="4">Belongs to the cyclophilin-type PPIase family.</text>
</comment>
<evidence type="ECO:0000256" key="3">
    <source>
        <dbReference type="ARBA" id="ARBA00023235"/>
    </source>
</evidence>
<dbReference type="PRINTS" id="PR00153">
    <property type="entry name" value="CSAPPISMRASE"/>
</dbReference>
<evidence type="ECO:0000256" key="4">
    <source>
        <dbReference type="RuleBase" id="RU363019"/>
    </source>
</evidence>
<dbReference type="Gene3D" id="2.40.100.10">
    <property type="entry name" value="Cyclophilin-like"/>
    <property type="match status" value="1"/>
</dbReference>
<dbReference type="PANTHER" id="PTHR45625:SF4">
    <property type="entry name" value="PEPTIDYLPROLYL ISOMERASE DOMAIN AND WD REPEAT-CONTAINING PROTEIN 1"/>
    <property type="match status" value="1"/>
</dbReference>
<dbReference type="Proteomes" id="UP000718564">
    <property type="component" value="Unassembled WGS sequence"/>
</dbReference>